<dbReference type="InterPro" id="IPR050585">
    <property type="entry name" value="Xaa-Pro_dipeptidyl-ppase/CocE"/>
</dbReference>
<evidence type="ECO:0000259" key="2">
    <source>
        <dbReference type="SMART" id="SM00939"/>
    </source>
</evidence>
<sequence length="615" mass="67780">MQSSTATLNRDGVAVETNVPIAMRDGTVLVADIYRPDGVSHPLPALLQRTPYDRTGLAMAEISVVDPTPRRRSDVAAKFAREGYVVVVQDCRGRYGSDGEFSKYVHEAEDGHDTIEWVARQEWCDGRVGTYGLSYEAHAQLAAACLNPRGLACMALDSGGFWDAFQAGIRQGGCLELKQLTWAIKHARLAPETLRDPARRAALEAERIEDWVWRWPWSEGNSPLAAAPEFEDYVLQQWRHAEDGPFWQRPDLCARRYLHQIADVPSLLIGSWYDPYASTTLATFDALVATKQSQMALVMGPWTHGRRSESYAGDVEFGANATLDGSVARDYDALRLDWFARWLKPDARIVPAPNVRVFVMGGGDGRDDKNGRVMHGGTWHDAQQFPPAPVTKLPFYLQRDGTLTEDVPAEDRASLGWTHDPDHPVPTIGGAMASGAPLMDAGAFDQSTRPGLFGATAPYGPLADRDDVLSFETAPLSQPMTMLGAAELRLFVSSDRPDTDLVVRLIDVHPSGYAMNLCHAVLRLRYRDSFTAPSLLEPGKIYEIALTSFPTANRFDVGHRIRVEIASSSFPHFDPNPGTGGVQGMPDVRHVAHNRLYLDAAHASHMLLPIASEDE</sequence>
<dbReference type="Gene3D" id="2.60.120.260">
    <property type="entry name" value="Galactose-binding domain-like"/>
    <property type="match status" value="1"/>
</dbReference>
<dbReference type="InterPro" id="IPR029058">
    <property type="entry name" value="AB_hydrolase_fold"/>
</dbReference>
<evidence type="ECO:0000313" key="4">
    <source>
        <dbReference type="Proteomes" id="UP000681075"/>
    </source>
</evidence>
<dbReference type="AlphaFoldDB" id="A0A8S8XJ95"/>
<dbReference type="InterPro" id="IPR005674">
    <property type="entry name" value="CocE/Ser_esterase"/>
</dbReference>
<comment type="caution">
    <text evidence="3">The sequence shown here is derived from an EMBL/GenBank/DDBJ whole genome shotgun (WGS) entry which is preliminary data.</text>
</comment>
<name>A0A8S8XJ95_9PROT</name>
<dbReference type="NCBIfam" id="TIGR00976">
    <property type="entry name" value="CocE_NonD"/>
    <property type="match status" value="1"/>
</dbReference>
<dbReference type="InterPro" id="IPR008979">
    <property type="entry name" value="Galactose-bd-like_sf"/>
</dbReference>
<dbReference type="SUPFAM" id="SSF53474">
    <property type="entry name" value="alpha/beta-Hydrolases"/>
    <property type="match status" value="1"/>
</dbReference>
<dbReference type="Pfam" id="PF08530">
    <property type="entry name" value="PepX_C"/>
    <property type="match status" value="1"/>
</dbReference>
<dbReference type="Gene3D" id="1.10.3020.10">
    <property type="entry name" value="alpha-amino acid ester hydrolase ( Helical cap domain)"/>
    <property type="match status" value="1"/>
</dbReference>
<accession>A0A8S8XJ95</accession>
<dbReference type="Gene3D" id="3.40.50.1820">
    <property type="entry name" value="alpha/beta hydrolase"/>
    <property type="match status" value="1"/>
</dbReference>
<dbReference type="EMBL" id="BOPV01000001">
    <property type="protein sequence ID" value="GIL40830.1"/>
    <property type="molecule type" value="Genomic_DNA"/>
</dbReference>
<organism evidence="3 4">
    <name type="scientific">Roseiterribacter gracilis</name>
    <dbReference type="NCBI Taxonomy" id="2812848"/>
    <lineage>
        <taxon>Bacteria</taxon>
        <taxon>Pseudomonadati</taxon>
        <taxon>Pseudomonadota</taxon>
        <taxon>Alphaproteobacteria</taxon>
        <taxon>Rhodospirillales</taxon>
        <taxon>Roseiterribacteraceae</taxon>
        <taxon>Roseiterribacter</taxon>
    </lineage>
</organism>
<dbReference type="Proteomes" id="UP000681075">
    <property type="component" value="Unassembled WGS sequence"/>
</dbReference>
<protein>
    <submittedName>
        <fullName evidence="3">Antibiotic hydrolase</fullName>
    </submittedName>
</protein>
<keyword evidence="4" id="KW-1185">Reference proteome</keyword>
<dbReference type="InterPro" id="IPR013736">
    <property type="entry name" value="Xaa-Pro_dipept_C"/>
</dbReference>
<dbReference type="GO" id="GO:0008239">
    <property type="term" value="F:dipeptidyl-peptidase activity"/>
    <property type="evidence" value="ECO:0007669"/>
    <property type="project" value="InterPro"/>
</dbReference>
<proteinExistence type="predicted"/>
<dbReference type="SMART" id="SM00939">
    <property type="entry name" value="PepX_C"/>
    <property type="match status" value="1"/>
</dbReference>
<dbReference type="SUPFAM" id="SSF49785">
    <property type="entry name" value="Galactose-binding domain-like"/>
    <property type="match status" value="1"/>
</dbReference>
<feature type="domain" description="Xaa-Pro dipeptidyl-peptidase C-terminal" evidence="2">
    <location>
        <begin position="336"/>
        <end position="607"/>
    </location>
</feature>
<dbReference type="RefSeq" id="WP_420244046.1">
    <property type="nucleotide sequence ID" value="NZ_BOPV01000001.1"/>
</dbReference>
<gene>
    <name evidence="3" type="ORF">TMPK1_30670</name>
</gene>
<evidence type="ECO:0000313" key="3">
    <source>
        <dbReference type="EMBL" id="GIL40830.1"/>
    </source>
</evidence>
<evidence type="ECO:0000256" key="1">
    <source>
        <dbReference type="ARBA" id="ARBA00022801"/>
    </source>
</evidence>
<reference evidence="3" key="1">
    <citation type="submission" date="2021-02" db="EMBL/GenBank/DDBJ databases">
        <title>Genome sequence of Rhodospirillales sp. strain TMPK1 isolated from soil.</title>
        <authorList>
            <person name="Nakai R."/>
            <person name="Kusada H."/>
            <person name="Tamaki H."/>
        </authorList>
    </citation>
    <scope>NUCLEOTIDE SEQUENCE</scope>
    <source>
        <strain evidence="3">TMPK1</strain>
    </source>
</reference>
<dbReference type="InterPro" id="IPR000383">
    <property type="entry name" value="Xaa-Pro-like_dom"/>
</dbReference>
<dbReference type="PANTHER" id="PTHR43056:SF10">
    <property type="entry name" value="COCE_NOND FAMILY, PUTATIVE (AFU_ORTHOLOGUE AFUA_7G00600)-RELATED"/>
    <property type="match status" value="1"/>
</dbReference>
<dbReference type="Pfam" id="PF02129">
    <property type="entry name" value="Peptidase_S15"/>
    <property type="match status" value="1"/>
</dbReference>
<keyword evidence="1 3" id="KW-0378">Hydrolase</keyword>
<dbReference type="PANTHER" id="PTHR43056">
    <property type="entry name" value="PEPTIDASE S9 PROLYL OLIGOPEPTIDASE"/>
    <property type="match status" value="1"/>
</dbReference>